<keyword evidence="10 15" id="KW-0720">Serine protease</keyword>
<feature type="active site" description="Charge relay system" evidence="15">
    <location>
        <position position="307"/>
    </location>
</feature>
<feature type="binding site" evidence="15">
    <location>
        <position position="600"/>
    </location>
    <ligand>
        <name>Ca(2+)</name>
        <dbReference type="ChEBI" id="CHEBI:29108"/>
    </ligand>
</feature>
<proteinExistence type="predicted"/>
<dbReference type="SUPFAM" id="SSF54897">
    <property type="entry name" value="Protease propeptides/inhibitors"/>
    <property type="match status" value="1"/>
</dbReference>
<dbReference type="OrthoDB" id="409122at2759"/>
<keyword evidence="11 15" id="KW-0106">Calcium</keyword>
<feature type="binding site" evidence="15">
    <location>
        <position position="618"/>
    </location>
    <ligand>
        <name>Ca(2+)</name>
        <dbReference type="ChEBI" id="CHEBI:29108"/>
    </ligand>
</feature>
<feature type="active site" description="Charge relay system" evidence="15">
    <location>
        <position position="556"/>
    </location>
</feature>
<dbReference type="CDD" id="cd04056">
    <property type="entry name" value="Peptidases_S53"/>
    <property type="match status" value="1"/>
</dbReference>
<keyword evidence="6 15" id="KW-0645">Protease</keyword>
<feature type="binding site" evidence="15">
    <location>
        <position position="599"/>
    </location>
    <ligand>
        <name>Ca(2+)</name>
        <dbReference type="ChEBI" id="CHEBI:29108"/>
    </ligand>
</feature>
<dbReference type="GO" id="GO:0006508">
    <property type="term" value="P:proteolysis"/>
    <property type="evidence" value="ECO:0007669"/>
    <property type="project" value="UniProtKB-KW"/>
</dbReference>
<protein>
    <recommendedName>
        <fullName evidence="4">tripeptidyl-peptidase II</fullName>
        <ecNumber evidence="4">3.4.14.10</ecNumber>
    </recommendedName>
</protein>
<evidence type="ECO:0000256" key="16">
    <source>
        <dbReference type="SAM" id="SignalP"/>
    </source>
</evidence>
<evidence type="ECO:0000256" key="7">
    <source>
        <dbReference type="ARBA" id="ARBA00022723"/>
    </source>
</evidence>
<dbReference type="EC" id="3.4.14.10" evidence="4"/>
<dbReference type="GO" id="GO:0008240">
    <property type="term" value="F:tripeptidyl-peptidase activity"/>
    <property type="evidence" value="ECO:0007669"/>
    <property type="project" value="UniProtKB-EC"/>
</dbReference>
<dbReference type="InterPro" id="IPR015366">
    <property type="entry name" value="S53_propep"/>
</dbReference>
<dbReference type="GO" id="GO:0004252">
    <property type="term" value="F:serine-type endopeptidase activity"/>
    <property type="evidence" value="ECO:0007669"/>
    <property type="project" value="UniProtKB-UniRule"/>
</dbReference>
<name>A0A2R6PN54_9APHY</name>
<keyword evidence="5" id="KW-0964">Secreted</keyword>
<dbReference type="FunFam" id="3.40.50.200:FF:000015">
    <property type="entry name" value="Tripeptidyl peptidase A"/>
    <property type="match status" value="1"/>
</dbReference>
<dbReference type="AlphaFoldDB" id="A0A2R6PN54"/>
<dbReference type="GO" id="GO:0046872">
    <property type="term" value="F:metal ion binding"/>
    <property type="evidence" value="ECO:0007669"/>
    <property type="project" value="UniProtKB-UniRule"/>
</dbReference>
<evidence type="ECO:0000256" key="15">
    <source>
        <dbReference type="PROSITE-ProRule" id="PRU01032"/>
    </source>
</evidence>
<dbReference type="STRING" id="98765.A0A2R6PN54"/>
<dbReference type="SUPFAM" id="SSF52743">
    <property type="entry name" value="Subtilisin-like"/>
    <property type="match status" value="1"/>
</dbReference>
<comment type="function">
    <text evidence="2">Secreted tripeptidyl-peptidase which degrades proteins at acidic pHs and is involved in virulence.</text>
</comment>
<evidence type="ECO:0000313" key="18">
    <source>
        <dbReference type="EMBL" id="PSR93889.1"/>
    </source>
</evidence>
<reference evidence="18 19" key="1">
    <citation type="submission" date="2018-02" db="EMBL/GenBank/DDBJ databases">
        <title>Genome sequence of the basidiomycete white-rot fungus Phlebia centrifuga.</title>
        <authorList>
            <person name="Granchi Z."/>
            <person name="Peng M."/>
            <person name="de Vries R.P."/>
            <person name="Hilden K."/>
            <person name="Makela M.R."/>
            <person name="Grigoriev I."/>
            <person name="Riley R."/>
        </authorList>
    </citation>
    <scope>NUCLEOTIDE SEQUENCE [LARGE SCALE GENOMIC DNA]</scope>
    <source>
        <strain evidence="18 19">FBCC195</strain>
    </source>
</reference>
<keyword evidence="19" id="KW-1185">Reference proteome</keyword>
<keyword evidence="12" id="KW-0843">Virulence</keyword>
<evidence type="ECO:0000256" key="4">
    <source>
        <dbReference type="ARBA" id="ARBA00012462"/>
    </source>
</evidence>
<keyword evidence="13" id="KW-0865">Zymogen</keyword>
<keyword evidence="14" id="KW-0325">Glycoprotein</keyword>
<feature type="chain" id="PRO_5015357259" description="tripeptidyl-peptidase II" evidence="16">
    <location>
        <begin position="19"/>
        <end position="641"/>
    </location>
</feature>
<accession>A0A2R6PN54</accession>
<dbReference type="GO" id="GO:0005576">
    <property type="term" value="C:extracellular region"/>
    <property type="evidence" value="ECO:0007669"/>
    <property type="project" value="UniProtKB-SubCell"/>
</dbReference>
<evidence type="ECO:0000256" key="14">
    <source>
        <dbReference type="ARBA" id="ARBA00023180"/>
    </source>
</evidence>
<evidence type="ECO:0000256" key="12">
    <source>
        <dbReference type="ARBA" id="ARBA00023026"/>
    </source>
</evidence>
<comment type="subcellular location">
    <subcellularLocation>
        <location evidence="3">Secreted</location>
        <location evidence="3">Extracellular space</location>
    </subcellularLocation>
</comment>
<sequence>MLLTHIFLVLSLAISAWGYPSPAPHVRHESRHALPDGWTPIRRALHSTVLPLRIGLAQPNLAEIESLLLDISHPDSPNYGNHWSAAKVAETFRPSQEAIDAVYEWLASGGINASRIKLSKSHGWIEANTTVVEAENLLKTEYHVYRHFPSGAEHIACNMEYHLPEHVAQHVELVTPTLHFDIKIGESTGNLQKRSIRPESGAKLGPSSLGSLTTGSLQSIADDLENCDQRITPACLRALYKFTYVPVATHKNSIGIVEYTPNVYVPSDLDMFFTNFSASQVGERPQLVSIDGGAIQGAQSSFNDNGESNLDLQYAMSLVGKSQPVTLYQAGDFVEGASFNNLLDALDGSFCTFEGGDDPSQDSVYPDTAPGGFQGPEDCGTTKPAFIISTSYSYNEVDLTPAYTARQCAEYAKLGLMGVTVLYSSGDTGVAGRGNLCLFPNGTQSTSGKIFSPKFPSTCPFITSVGATQVSPGAKVTDPESACEQVIFSGGGFSNHFAMPEYQKSTVESFLAKFPPPYPKSIWNATGSRAYPDIAANGANFVVAVDGEFELVFGTSASTPVSAAIFSAVNDARLAIGKKSIGFLNPTIYASSFKGVFNDITNGTNQGCGTQGFTAVPGWDPVTGFGTPNFPKLLEKFLLLP</sequence>
<dbReference type="PANTHER" id="PTHR14218:SF19">
    <property type="entry name" value="SERINE PROTEASE AORO, PUTATIVE (AFU_ORTHOLOGUE AFUA_6G10250)-RELATED"/>
    <property type="match status" value="1"/>
</dbReference>
<dbReference type="InterPro" id="IPR030400">
    <property type="entry name" value="Sedolisin_dom"/>
</dbReference>
<dbReference type="Pfam" id="PF09286">
    <property type="entry name" value="Pro-kuma_activ"/>
    <property type="match status" value="1"/>
</dbReference>
<feature type="binding site" evidence="15">
    <location>
        <position position="620"/>
    </location>
    <ligand>
        <name>Ca(2+)</name>
        <dbReference type="ChEBI" id="CHEBI:29108"/>
    </ligand>
</feature>
<comment type="cofactor">
    <cofactor evidence="15">
        <name>Ca(2+)</name>
        <dbReference type="ChEBI" id="CHEBI:29108"/>
    </cofactor>
    <text evidence="15">Binds 1 Ca(2+) ion per subunit.</text>
</comment>
<keyword evidence="9 15" id="KW-0378">Hydrolase</keyword>
<evidence type="ECO:0000256" key="6">
    <source>
        <dbReference type="ARBA" id="ARBA00022670"/>
    </source>
</evidence>
<keyword evidence="7 15" id="KW-0479">Metal-binding</keyword>
<evidence type="ECO:0000313" key="19">
    <source>
        <dbReference type="Proteomes" id="UP000186601"/>
    </source>
</evidence>
<evidence type="ECO:0000259" key="17">
    <source>
        <dbReference type="PROSITE" id="PS51695"/>
    </source>
</evidence>
<dbReference type="CDD" id="cd11377">
    <property type="entry name" value="Pro-peptidase_S53"/>
    <property type="match status" value="1"/>
</dbReference>
<comment type="catalytic activity">
    <reaction evidence="1">
        <text>Release of an N-terminal tripeptide from a polypeptide.</text>
        <dbReference type="EC" id="3.4.14.10"/>
    </reaction>
</comment>
<evidence type="ECO:0000256" key="5">
    <source>
        <dbReference type="ARBA" id="ARBA00022525"/>
    </source>
</evidence>
<evidence type="ECO:0000256" key="1">
    <source>
        <dbReference type="ARBA" id="ARBA00001910"/>
    </source>
</evidence>
<dbReference type="InterPro" id="IPR050819">
    <property type="entry name" value="Tripeptidyl-peptidase_I"/>
</dbReference>
<dbReference type="Gene3D" id="3.40.50.200">
    <property type="entry name" value="Peptidase S8/S53 domain"/>
    <property type="match status" value="1"/>
</dbReference>
<dbReference type="SMART" id="SM00944">
    <property type="entry name" value="Pro-kuma_activ"/>
    <property type="match status" value="1"/>
</dbReference>
<gene>
    <name evidence="18" type="ORF">PHLCEN_2v4582</name>
</gene>
<dbReference type="PANTHER" id="PTHR14218">
    <property type="entry name" value="PROTEASE S8 TRIPEPTIDYL PEPTIDASE I CLN2"/>
    <property type="match status" value="1"/>
</dbReference>
<dbReference type="Proteomes" id="UP000186601">
    <property type="component" value="Unassembled WGS sequence"/>
</dbReference>
<feature type="signal peptide" evidence="16">
    <location>
        <begin position="1"/>
        <end position="18"/>
    </location>
</feature>
<dbReference type="PROSITE" id="PS51695">
    <property type="entry name" value="SEDOLISIN"/>
    <property type="match status" value="1"/>
</dbReference>
<feature type="domain" description="Peptidase S53" evidence="17">
    <location>
        <begin position="230"/>
        <end position="640"/>
    </location>
</feature>
<dbReference type="EMBL" id="MLYV02000465">
    <property type="protein sequence ID" value="PSR93889.1"/>
    <property type="molecule type" value="Genomic_DNA"/>
</dbReference>
<evidence type="ECO:0000256" key="2">
    <source>
        <dbReference type="ARBA" id="ARBA00002451"/>
    </source>
</evidence>
<organism evidence="18 19">
    <name type="scientific">Hermanssonia centrifuga</name>
    <dbReference type="NCBI Taxonomy" id="98765"/>
    <lineage>
        <taxon>Eukaryota</taxon>
        <taxon>Fungi</taxon>
        <taxon>Dikarya</taxon>
        <taxon>Basidiomycota</taxon>
        <taxon>Agaricomycotina</taxon>
        <taxon>Agaricomycetes</taxon>
        <taxon>Polyporales</taxon>
        <taxon>Meruliaceae</taxon>
        <taxon>Hermanssonia</taxon>
    </lineage>
</organism>
<evidence type="ECO:0000256" key="3">
    <source>
        <dbReference type="ARBA" id="ARBA00004239"/>
    </source>
</evidence>
<keyword evidence="8 16" id="KW-0732">Signal</keyword>
<feature type="active site" description="Charge relay system" evidence="15">
    <location>
        <position position="311"/>
    </location>
</feature>
<evidence type="ECO:0000256" key="8">
    <source>
        <dbReference type="ARBA" id="ARBA00022729"/>
    </source>
</evidence>
<evidence type="ECO:0000256" key="10">
    <source>
        <dbReference type="ARBA" id="ARBA00022825"/>
    </source>
</evidence>
<evidence type="ECO:0000256" key="11">
    <source>
        <dbReference type="ARBA" id="ARBA00022837"/>
    </source>
</evidence>
<evidence type="ECO:0000256" key="13">
    <source>
        <dbReference type="ARBA" id="ARBA00023145"/>
    </source>
</evidence>
<evidence type="ECO:0000256" key="9">
    <source>
        <dbReference type="ARBA" id="ARBA00022801"/>
    </source>
</evidence>
<comment type="caution">
    <text evidence="18">The sequence shown here is derived from an EMBL/GenBank/DDBJ whole genome shotgun (WGS) entry which is preliminary data.</text>
</comment>
<dbReference type="InterPro" id="IPR036852">
    <property type="entry name" value="Peptidase_S8/S53_dom_sf"/>
</dbReference>